<dbReference type="CDD" id="cd10951">
    <property type="entry name" value="CE4_ClCDA_like"/>
    <property type="match status" value="1"/>
</dbReference>
<feature type="domain" description="Chitin-binding type-1" evidence="11">
    <location>
        <begin position="372"/>
        <end position="416"/>
    </location>
</feature>
<evidence type="ECO:0000256" key="4">
    <source>
        <dbReference type="ARBA" id="ARBA00022729"/>
    </source>
</evidence>
<evidence type="ECO:0000256" key="3">
    <source>
        <dbReference type="ARBA" id="ARBA00022723"/>
    </source>
</evidence>
<dbReference type="PANTHER" id="PTHR46471">
    <property type="entry name" value="CHITIN DEACETYLASE"/>
    <property type="match status" value="1"/>
</dbReference>
<dbReference type="PROSITE" id="PS50941">
    <property type="entry name" value="CHIT_BIND_I_2"/>
    <property type="match status" value="3"/>
</dbReference>
<keyword evidence="5" id="KW-0378">Hydrolase</keyword>
<dbReference type="GO" id="GO:0046872">
    <property type="term" value="F:metal ion binding"/>
    <property type="evidence" value="ECO:0007669"/>
    <property type="project" value="UniProtKB-KW"/>
</dbReference>
<keyword evidence="7" id="KW-0170">Cobalt</keyword>
<feature type="disulfide bond" evidence="8">
    <location>
        <begin position="389"/>
        <end position="403"/>
    </location>
</feature>
<dbReference type="GO" id="GO:0016810">
    <property type="term" value="F:hydrolase activity, acting on carbon-nitrogen (but not peptide) bonds"/>
    <property type="evidence" value="ECO:0007669"/>
    <property type="project" value="InterPro"/>
</dbReference>
<evidence type="ECO:0000256" key="8">
    <source>
        <dbReference type="PROSITE-ProRule" id="PRU00261"/>
    </source>
</evidence>
<dbReference type="GO" id="GO:0005975">
    <property type="term" value="P:carbohydrate metabolic process"/>
    <property type="evidence" value="ECO:0007669"/>
    <property type="project" value="InterPro"/>
</dbReference>
<feature type="disulfide bond" evidence="8">
    <location>
        <begin position="87"/>
        <end position="101"/>
    </location>
</feature>
<evidence type="ECO:0000259" key="12">
    <source>
        <dbReference type="PROSITE" id="PS51677"/>
    </source>
</evidence>
<dbReference type="Gene3D" id="3.20.20.370">
    <property type="entry name" value="Glycoside hydrolase/deacetylase"/>
    <property type="match status" value="1"/>
</dbReference>
<dbReference type="Pfam" id="PF00187">
    <property type="entry name" value="Chitin_bind_1"/>
    <property type="match status" value="1"/>
</dbReference>
<comment type="caution">
    <text evidence="8">Lacks conserved residue(s) required for the propagation of feature annotation.</text>
</comment>
<dbReference type="InterPro" id="IPR011330">
    <property type="entry name" value="Glyco_hydro/deAcase_b/a-brl"/>
</dbReference>
<dbReference type="OrthoDB" id="407355at2759"/>
<feature type="domain" description="NodB homology" evidence="12">
    <location>
        <begin position="150"/>
        <end position="344"/>
    </location>
</feature>
<gene>
    <name evidence="13" type="ORF">BP6252_01599</name>
</gene>
<keyword evidence="2 8" id="KW-0147">Chitin-binding</keyword>
<dbReference type="AlphaFoldDB" id="A0A3D8STE0"/>
<dbReference type="SMART" id="SM00270">
    <property type="entry name" value="ChtBD1"/>
    <property type="match status" value="3"/>
</dbReference>
<organism evidence="13 14">
    <name type="scientific">Coleophoma cylindrospora</name>
    <dbReference type="NCBI Taxonomy" id="1849047"/>
    <lineage>
        <taxon>Eukaryota</taxon>
        <taxon>Fungi</taxon>
        <taxon>Dikarya</taxon>
        <taxon>Ascomycota</taxon>
        <taxon>Pezizomycotina</taxon>
        <taxon>Leotiomycetes</taxon>
        <taxon>Helotiales</taxon>
        <taxon>Dermateaceae</taxon>
        <taxon>Coleophoma</taxon>
    </lineage>
</organism>
<protein>
    <recommendedName>
        <fullName evidence="15">Carbohydrate esterase family 4 protein</fullName>
    </recommendedName>
</protein>
<feature type="domain" description="Chitin-binding type-1" evidence="11">
    <location>
        <begin position="426"/>
        <end position="470"/>
    </location>
</feature>
<evidence type="ECO:0000256" key="10">
    <source>
        <dbReference type="SAM" id="SignalP"/>
    </source>
</evidence>
<dbReference type="GO" id="GO:0008061">
    <property type="term" value="F:chitin binding"/>
    <property type="evidence" value="ECO:0007669"/>
    <property type="project" value="UniProtKB-UniRule"/>
</dbReference>
<dbReference type="InterPro" id="IPR036861">
    <property type="entry name" value="Endochitinase-like_sf"/>
</dbReference>
<evidence type="ECO:0000256" key="2">
    <source>
        <dbReference type="ARBA" id="ARBA00022669"/>
    </source>
</evidence>
<dbReference type="PANTHER" id="PTHR46471:SF2">
    <property type="entry name" value="CHITIN DEACETYLASE-RELATED"/>
    <property type="match status" value="1"/>
</dbReference>
<evidence type="ECO:0008006" key="15">
    <source>
        <dbReference type="Google" id="ProtNLM"/>
    </source>
</evidence>
<keyword evidence="4 10" id="KW-0732">Signal</keyword>
<keyword evidence="3" id="KW-0479">Metal-binding</keyword>
<feature type="disulfide bond" evidence="8">
    <location>
        <begin position="375"/>
        <end position="390"/>
    </location>
</feature>
<evidence type="ECO:0000256" key="6">
    <source>
        <dbReference type="ARBA" id="ARBA00023277"/>
    </source>
</evidence>
<feature type="domain" description="Chitin-binding type-1" evidence="11">
    <location>
        <begin position="72"/>
        <end position="116"/>
    </location>
</feature>
<dbReference type="SUPFAM" id="SSF88713">
    <property type="entry name" value="Glycoside hydrolase/deacetylase"/>
    <property type="match status" value="1"/>
</dbReference>
<proteinExistence type="predicted"/>
<dbReference type="Pfam" id="PF01522">
    <property type="entry name" value="Polysacc_deac_1"/>
    <property type="match status" value="1"/>
</dbReference>
<dbReference type="CDD" id="cd11618">
    <property type="entry name" value="ChtBD1_1"/>
    <property type="match status" value="3"/>
</dbReference>
<feature type="chain" id="PRO_5017787227" description="Carbohydrate esterase family 4 protein" evidence="10">
    <location>
        <begin position="18"/>
        <end position="661"/>
    </location>
</feature>
<dbReference type="InterPro" id="IPR002509">
    <property type="entry name" value="NODB_dom"/>
</dbReference>
<keyword evidence="8" id="KW-1015">Disulfide bond</keyword>
<sequence length="661" mass="68211">MKFNAALLGALATLVSAHSDHAGEPVPQMIGGKRFLAELRSQNPQIDAQIYSSITQKREVASQAGANLEKRDDLCGPGVGSCPTGQCCSPAGYCGTTEEYCAAPDCQLAYGSACDGNLIPSGASTASFPRPQLGDVQLGGAGIYDCVNNGDIAFTFDDGPYTYTSDLLDKLDAYGAKATFFITGNNLGKGPIDTTASWSNVIKRMASSGHQVASHTWSHQNLTSLDPVTFKNQMVYNEMAFRNILGFWPSYMRPPYSECNSTCGSLLAKLGYVVTYFDLDTAGYLNDSPKLIQNSKNIWDKAMKTAKNTTSSFLEIEHDIHYQTVYNLTDYILASGSKKGFKFVTVGECLGDPVANWYRYGNETGVQTPSTDGTCSTSVTCLGSGFGNCCSANGFCGSDVAHCGTGCQAALGNCTIPAGEIDVSIDGSCGPHITCFGSQWGNCCSGAGFCGNTTDYCGADCQSAYGNCSSTSTLLSTSVSATSLLSLIASTSTSAVISTSSSTVDTLISSSTSSSSTSSSTATSTSSTSSSTSTTTSAVPSSSVSSSSAISTKTSTFTTSGKATTSTTTIFSSSSSSSTSTLATKAAATSAKPTPTPTPTPKLVTSRDGSCGGKTGYTCQGFLLGGCCSASGRCGPDLSLIPFLRNPYCGTGCQPAFGKCV</sequence>
<dbReference type="PROSITE" id="PS51677">
    <property type="entry name" value="NODB"/>
    <property type="match status" value="1"/>
</dbReference>
<evidence type="ECO:0000313" key="14">
    <source>
        <dbReference type="Proteomes" id="UP000256645"/>
    </source>
</evidence>
<evidence type="ECO:0000256" key="7">
    <source>
        <dbReference type="ARBA" id="ARBA00023285"/>
    </source>
</evidence>
<feature type="region of interest" description="Disordered" evidence="9">
    <location>
        <begin position="509"/>
        <end position="548"/>
    </location>
</feature>
<evidence type="ECO:0000256" key="5">
    <source>
        <dbReference type="ARBA" id="ARBA00022801"/>
    </source>
</evidence>
<dbReference type="PROSITE" id="PS00026">
    <property type="entry name" value="CHIT_BIND_I_1"/>
    <property type="match status" value="1"/>
</dbReference>
<feature type="disulfide bond" evidence="8">
    <location>
        <begin position="443"/>
        <end position="457"/>
    </location>
</feature>
<evidence type="ECO:0000259" key="11">
    <source>
        <dbReference type="PROSITE" id="PS50941"/>
    </source>
</evidence>
<feature type="region of interest" description="Disordered" evidence="9">
    <location>
        <begin position="558"/>
        <end position="577"/>
    </location>
</feature>
<comment type="cofactor">
    <cofactor evidence="1">
        <name>Co(2+)</name>
        <dbReference type="ChEBI" id="CHEBI:48828"/>
    </cofactor>
</comment>
<comment type="caution">
    <text evidence="13">The sequence shown here is derived from an EMBL/GenBank/DDBJ whole genome shotgun (WGS) entry which is preliminary data.</text>
</comment>
<dbReference type="EMBL" id="PDLM01000001">
    <property type="protein sequence ID" value="RDW89567.1"/>
    <property type="molecule type" value="Genomic_DNA"/>
</dbReference>
<evidence type="ECO:0000256" key="9">
    <source>
        <dbReference type="SAM" id="MobiDB-lite"/>
    </source>
</evidence>
<accession>A0A3D8STE0</accession>
<reference evidence="13 14" key="1">
    <citation type="journal article" date="2018" name="IMA Fungus">
        <title>IMA Genome-F 9: Draft genome sequence of Annulohypoxylon stygium, Aspergillus mulundensis, Berkeleyomyces basicola (syn. Thielaviopsis basicola), Ceratocystis smalleyi, two Cercospora beticola strains, Coleophoma cylindrospora, Fusarium fracticaudum, Phialophora cf. hyalina, and Morchella septimelata.</title>
        <authorList>
            <person name="Wingfield B.D."/>
            <person name="Bills G.F."/>
            <person name="Dong Y."/>
            <person name="Huang W."/>
            <person name="Nel W.J."/>
            <person name="Swalarsk-Parry B.S."/>
            <person name="Vaghefi N."/>
            <person name="Wilken P.M."/>
            <person name="An Z."/>
            <person name="de Beer Z.W."/>
            <person name="De Vos L."/>
            <person name="Chen L."/>
            <person name="Duong T.A."/>
            <person name="Gao Y."/>
            <person name="Hammerbacher A."/>
            <person name="Kikkert J.R."/>
            <person name="Li Y."/>
            <person name="Li H."/>
            <person name="Li K."/>
            <person name="Li Q."/>
            <person name="Liu X."/>
            <person name="Ma X."/>
            <person name="Naidoo K."/>
            <person name="Pethybridge S.J."/>
            <person name="Sun J."/>
            <person name="Steenkamp E.T."/>
            <person name="van der Nest M.A."/>
            <person name="van Wyk S."/>
            <person name="Wingfield M.J."/>
            <person name="Xiong C."/>
            <person name="Yue Q."/>
            <person name="Zhang X."/>
        </authorList>
    </citation>
    <scope>NUCLEOTIDE SEQUENCE [LARGE SCALE GENOMIC DNA]</scope>
    <source>
        <strain evidence="13 14">BP6252</strain>
    </source>
</reference>
<feature type="region of interest" description="Disordered" evidence="9">
    <location>
        <begin position="586"/>
        <end position="610"/>
    </location>
</feature>
<dbReference type="Proteomes" id="UP000256645">
    <property type="component" value="Unassembled WGS sequence"/>
</dbReference>
<dbReference type="SUPFAM" id="SSF57016">
    <property type="entry name" value="Plant lectins/antimicrobial peptides"/>
    <property type="match status" value="3"/>
</dbReference>
<dbReference type="InterPro" id="IPR001002">
    <property type="entry name" value="Chitin-bd_1"/>
</dbReference>
<dbReference type="STRING" id="1849047.A0A3D8STE0"/>
<evidence type="ECO:0000313" key="13">
    <source>
        <dbReference type="EMBL" id="RDW89567.1"/>
    </source>
</evidence>
<keyword evidence="14" id="KW-1185">Reference proteome</keyword>
<name>A0A3D8STE0_9HELO</name>
<feature type="disulfide bond" evidence="8">
    <location>
        <begin position="429"/>
        <end position="444"/>
    </location>
</feature>
<dbReference type="Gene3D" id="3.30.60.10">
    <property type="entry name" value="Endochitinase-like"/>
    <property type="match status" value="4"/>
</dbReference>
<evidence type="ECO:0000256" key="1">
    <source>
        <dbReference type="ARBA" id="ARBA00001941"/>
    </source>
</evidence>
<dbReference type="CDD" id="cd00035">
    <property type="entry name" value="ChtBD1"/>
    <property type="match status" value="1"/>
</dbReference>
<keyword evidence="6" id="KW-0119">Carbohydrate metabolism</keyword>
<dbReference type="InterPro" id="IPR018371">
    <property type="entry name" value="Chitin-binding_1_CS"/>
</dbReference>
<feature type="disulfide bond" evidence="8">
    <location>
        <begin position="82"/>
        <end position="94"/>
    </location>
</feature>
<feature type="signal peptide" evidence="10">
    <location>
        <begin position="1"/>
        <end position="17"/>
    </location>
</feature>